<name>T1ELF8_HELRO</name>
<dbReference type="EnsemblMetazoa" id="HelroT154743">
    <property type="protein sequence ID" value="HelroP154743"/>
    <property type="gene ID" value="HelroG154743"/>
</dbReference>
<dbReference type="GO" id="GO:0008757">
    <property type="term" value="F:S-adenosylmethionine-dependent methyltransferase activity"/>
    <property type="evidence" value="ECO:0007669"/>
    <property type="project" value="InterPro"/>
</dbReference>
<reference evidence="6" key="3">
    <citation type="submission" date="2015-06" db="UniProtKB">
        <authorList>
            <consortium name="EnsemblMetazoa"/>
        </authorList>
    </citation>
    <scope>IDENTIFICATION</scope>
</reference>
<dbReference type="OrthoDB" id="506498at2759"/>
<dbReference type="Gene3D" id="3.40.50.150">
    <property type="entry name" value="Vaccinia Virus protein VP39"/>
    <property type="match status" value="1"/>
</dbReference>
<organism evidence="6 7">
    <name type="scientific">Helobdella robusta</name>
    <name type="common">Californian leech</name>
    <dbReference type="NCBI Taxonomy" id="6412"/>
    <lineage>
        <taxon>Eukaryota</taxon>
        <taxon>Metazoa</taxon>
        <taxon>Spiralia</taxon>
        <taxon>Lophotrochozoa</taxon>
        <taxon>Annelida</taxon>
        <taxon>Clitellata</taxon>
        <taxon>Hirudinea</taxon>
        <taxon>Rhynchobdellida</taxon>
        <taxon>Glossiphoniidae</taxon>
        <taxon>Helobdella</taxon>
    </lineage>
</organism>
<evidence type="ECO:0000256" key="2">
    <source>
        <dbReference type="ARBA" id="ARBA00022603"/>
    </source>
</evidence>
<keyword evidence="2" id="KW-0489">Methyltransferase</keyword>
<dbReference type="Pfam" id="PF08241">
    <property type="entry name" value="Methyltransf_11"/>
    <property type="match status" value="1"/>
</dbReference>
<evidence type="ECO:0000313" key="6">
    <source>
        <dbReference type="EnsemblMetazoa" id="HelroP154743"/>
    </source>
</evidence>
<dbReference type="KEGG" id="hro:HELRODRAFT_154743"/>
<dbReference type="PANTHER" id="PTHR44942:SF4">
    <property type="entry name" value="METHYLTRANSFERASE TYPE 11 DOMAIN-CONTAINING PROTEIN"/>
    <property type="match status" value="1"/>
</dbReference>
<dbReference type="HOGENOM" id="CLU_049344_1_2_1"/>
<evidence type="ECO:0000313" key="5">
    <source>
        <dbReference type="EMBL" id="ESO04636.1"/>
    </source>
</evidence>
<dbReference type="STRING" id="6412.T1ELF8"/>
<dbReference type="SUPFAM" id="SSF53335">
    <property type="entry name" value="S-adenosyl-L-methionine-dependent methyltransferases"/>
    <property type="match status" value="1"/>
</dbReference>
<comment type="similarity">
    <text evidence="1">Belongs to the methyltransferase superfamily.</text>
</comment>
<dbReference type="InParanoid" id="T1ELF8"/>
<sequence>MSELFLEHDHSELYRKYRPKYPKEIFEIIDRKLTESTDKLPDHLREEYKRNKQSKWRVALDVACGTGFATLMLPPHFQSSYGIDASEAQIHQAKIEYGCRDPSRVTFLCDDALNIEKMFQRDSVDLIIICQAVHWLERGKFFKICQNVLRPGGMLVLIGYAGYTFDDERLEEINKEFILTVCKGNETIMNHFLDKYESISIELKKYFPNSGRCDSYMNRIETSITEYVGYLRSCAVYRNFKKSNPDLHPDTLDDVIDKSGKLIPIDSPVKASCEYFMIVGVK</sequence>
<proteinExistence type="inferred from homology"/>
<dbReference type="InterPro" id="IPR051052">
    <property type="entry name" value="Diverse_substrate_MTase"/>
</dbReference>
<gene>
    <name evidence="6" type="primary">20197408</name>
    <name evidence="5" type="ORF">HELRODRAFT_154743</name>
</gene>
<evidence type="ECO:0000256" key="1">
    <source>
        <dbReference type="ARBA" id="ARBA00008361"/>
    </source>
</evidence>
<dbReference type="eggNOG" id="KOG3010">
    <property type="taxonomic scope" value="Eukaryota"/>
</dbReference>
<keyword evidence="3" id="KW-0808">Transferase</keyword>
<dbReference type="InterPro" id="IPR013216">
    <property type="entry name" value="Methyltransf_11"/>
</dbReference>
<dbReference type="GO" id="GO:0032259">
    <property type="term" value="P:methylation"/>
    <property type="evidence" value="ECO:0007669"/>
    <property type="project" value="UniProtKB-KW"/>
</dbReference>
<reference evidence="5 7" key="2">
    <citation type="journal article" date="2013" name="Nature">
        <title>Insights into bilaterian evolution from three spiralian genomes.</title>
        <authorList>
            <person name="Simakov O."/>
            <person name="Marletaz F."/>
            <person name="Cho S.J."/>
            <person name="Edsinger-Gonzales E."/>
            <person name="Havlak P."/>
            <person name="Hellsten U."/>
            <person name="Kuo D.H."/>
            <person name="Larsson T."/>
            <person name="Lv J."/>
            <person name="Arendt D."/>
            <person name="Savage R."/>
            <person name="Osoegawa K."/>
            <person name="de Jong P."/>
            <person name="Grimwood J."/>
            <person name="Chapman J.A."/>
            <person name="Shapiro H."/>
            <person name="Aerts A."/>
            <person name="Otillar R.P."/>
            <person name="Terry A.Y."/>
            <person name="Boore J.L."/>
            <person name="Grigoriev I.V."/>
            <person name="Lindberg D.R."/>
            <person name="Seaver E.C."/>
            <person name="Weisblat D.A."/>
            <person name="Putnam N.H."/>
            <person name="Rokhsar D.S."/>
        </authorList>
    </citation>
    <scope>NUCLEOTIDE SEQUENCE</scope>
</reference>
<keyword evidence="7" id="KW-1185">Reference proteome</keyword>
<evidence type="ECO:0000256" key="3">
    <source>
        <dbReference type="ARBA" id="ARBA00022679"/>
    </source>
</evidence>
<dbReference type="CTD" id="20197408"/>
<dbReference type="AlphaFoldDB" id="T1ELF8"/>
<dbReference type="Proteomes" id="UP000015101">
    <property type="component" value="Unassembled WGS sequence"/>
</dbReference>
<reference evidence="7" key="1">
    <citation type="submission" date="2012-12" db="EMBL/GenBank/DDBJ databases">
        <authorList>
            <person name="Hellsten U."/>
            <person name="Grimwood J."/>
            <person name="Chapman J.A."/>
            <person name="Shapiro H."/>
            <person name="Aerts A."/>
            <person name="Otillar R.P."/>
            <person name="Terry A.Y."/>
            <person name="Boore J.L."/>
            <person name="Simakov O."/>
            <person name="Marletaz F."/>
            <person name="Cho S.-J."/>
            <person name="Edsinger-Gonzales E."/>
            <person name="Havlak P."/>
            <person name="Kuo D.-H."/>
            <person name="Larsson T."/>
            <person name="Lv J."/>
            <person name="Arendt D."/>
            <person name="Savage R."/>
            <person name="Osoegawa K."/>
            <person name="de Jong P."/>
            <person name="Lindberg D.R."/>
            <person name="Seaver E.C."/>
            <person name="Weisblat D.A."/>
            <person name="Putnam N.H."/>
            <person name="Grigoriev I.V."/>
            <person name="Rokhsar D.S."/>
        </authorList>
    </citation>
    <scope>NUCLEOTIDE SEQUENCE</scope>
</reference>
<dbReference type="InterPro" id="IPR029063">
    <property type="entry name" value="SAM-dependent_MTases_sf"/>
</dbReference>
<dbReference type="GeneID" id="20197408"/>
<feature type="domain" description="Methyltransferase type 11" evidence="4">
    <location>
        <begin position="60"/>
        <end position="157"/>
    </location>
</feature>
<dbReference type="EMBL" id="AMQM01004153">
    <property type="status" value="NOT_ANNOTATED_CDS"/>
    <property type="molecule type" value="Genomic_DNA"/>
</dbReference>
<dbReference type="EMBL" id="KB096457">
    <property type="protein sequence ID" value="ESO04636.1"/>
    <property type="molecule type" value="Genomic_DNA"/>
</dbReference>
<dbReference type="CDD" id="cd02440">
    <property type="entry name" value="AdoMet_MTases"/>
    <property type="match status" value="1"/>
</dbReference>
<dbReference type="RefSeq" id="XP_009017215.1">
    <property type="nucleotide sequence ID" value="XM_009018967.1"/>
</dbReference>
<dbReference type="PANTHER" id="PTHR44942">
    <property type="entry name" value="METHYLTRANSF_11 DOMAIN-CONTAINING PROTEIN"/>
    <property type="match status" value="1"/>
</dbReference>
<protein>
    <recommendedName>
        <fullName evidence="4">Methyltransferase type 11 domain-containing protein</fullName>
    </recommendedName>
</protein>
<evidence type="ECO:0000259" key="4">
    <source>
        <dbReference type="Pfam" id="PF08241"/>
    </source>
</evidence>
<evidence type="ECO:0000313" key="7">
    <source>
        <dbReference type="Proteomes" id="UP000015101"/>
    </source>
</evidence>
<dbReference type="OMA" id="FSAVHWF"/>
<dbReference type="FunFam" id="3.40.50.150:FF:000668">
    <property type="entry name" value="Uncharacterized protein"/>
    <property type="match status" value="1"/>
</dbReference>
<accession>T1ELF8</accession>